<feature type="compositionally biased region" description="Low complexity" evidence="1">
    <location>
        <begin position="99"/>
        <end position="116"/>
    </location>
</feature>
<dbReference type="Proteomes" id="UP000252519">
    <property type="component" value="Unassembled WGS sequence"/>
</dbReference>
<proteinExistence type="predicted"/>
<protein>
    <submittedName>
        <fullName evidence="2">Uncharacterized protein</fullName>
    </submittedName>
</protein>
<accession>A0A368FBY0</accession>
<feature type="region of interest" description="Disordered" evidence="1">
    <location>
        <begin position="99"/>
        <end position="225"/>
    </location>
</feature>
<name>A0A368FBY0_ANCCA</name>
<feature type="region of interest" description="Disordered" evidence="1">
    <location>
        <begin position="36"/>
        <end position="55"/>
    </location>
</feature>
<dbReference type="EMBL" id="JOJR01002129">
    <property type="protein sequence ID" value="RCN29108.1"/>
    <property type="molecule type" value="Genomic_DNA"/>
</dbReference>
<evidence type="ECO:0000313" key="3">
    <source>
        <dbReference type="Proteomes" id="UP000252519"/>
    </source>
</evidence>
<gene>
    <name evidence="2" type="ORF">ANCCAN_25139</name>
</gene>
<evidence type="ECO:0000313" key="2">
    <source>
        <dbReference type="EMBL" id="RCN29108.1"/>
    </source>
</evidence>
<sequence>MYIWLTVHVNRCCKLRHAQHFDRKHRLDLFSWEHPSKKPPSVTGLKPAEPRNVTSQTSLLLENSLDSCNSSVQGPANVVVQEIERPSISNDNDIIEIISSEPSRPSASKSSKSSSIVDVRNNRSEGNAKSVTSELHSTENGKETSSAKSGLPGSRSKEPSKEQQSQRSKKPSTSDKSSQGSIITMIEQKSIESSTIRVSAPYKARSHTVTFKQKRIESSPTGPSL</sequence>
<keyword evidence="3" id="KW-1185">Reference proteome</keyword>
<reference evidence="2 3" key="1">
    <citation type="submission" date="2014-10" db="EMBL/GenBank/DDBJ databases">
        <title>Draft genome of the hookworm Ancylostoma caninum.</title>
        <authorList>
            <person name="Mitreva M."/>
        </authorList>
    </citation>
    <scope>NUCLEOTIDE SEQUENCE [LARGE SCALE GENOMIC DNA]</scope>
    <source>
        <strain evidence="2 3">Baltimore</strain>
    </source>
</reference>
<comment type="caution">
    <text evidence="2">The sequence shown here is derived from an EMBL/GenBank/DDBJ whole genome shotgun (WGS) entry which is preliminary data.</text>
</comment>
<dbReference type="AlphaFoldDB" id="A0A368FBY0"/>
<evidence type="ECO:0000256" key="1">
    <source>
        <dbReference type="SAM" id="MobiDB-lite"/>
    </source>
</evidence>
<feature type="compositionally biased region" description="Polar residues" evidence="1">
    <location>
        <begin position="124"/>
        <end position="135"/>
    </location>
</feature>
<organism evidence="2 3">
    <name type="scientific">Ancylostoma caninum</name>
    <name type="common">Dog hookworm</name>
    <dbReference type="NCBI Taxonomy" id="29170"/>
    <lineage>
        <taxon>Eukaryota</taxon>
        <taxon>Metazoa</taxon>
        <taxon>Ecdysozoa</taxon>
        <taxon>Nematoda</taxon>
        <taxon>Chromadorea</taxon>
        <taxon>Rhabditida</taxon>
        <taxon>Rhabditina</taxon>
        <taxon>Rhabditomorpha</taxon>
        <taxon>Strongyloidea</taxon>
        <taxon>Ancylostomatidae</taxon>
        <taxon>Ancylostomatinae</taxon>
        <taxon>Ancylostoma</taxon>
    </lineage>
</organism>